<reference evidence="2" key="1">
    <citation type="submission" date="2018-07" db="EMBL/GenBank/DDBJ databases">
        <authorList>
            <consortium name="Genoscope - CEA"/>
            <person name="William W."/>
        </authorList>
    </citation>
    <scope>NUCLEOTIDE SEQUENCE</scope>
    <source>
        <strain evidence="2">IK1</strain>
    </source>
</reference>
<dbReference type="AlphaFoldDB" id="A0A653AHS6"/>
<dbReference type="InterPro" id="IPR036390">
    <property type="entry name" value="WH_DNA-bd_sf"/>
</dbReference>
<dbReference type="Gene3D" id="3.90.79.10">
    <property type="entry name" value="Nucleoside Triphosphate Pyrophosphohydrolase"/>
    <property type="match status" value="1"/>
</dbReference>
<dbReference type="Gene3D" id="1.10.10.10">
    <property type="entry name" value="Winged helix-like DNA-binding domain superfamily/Winged helix DNA-binding domain"/>
    <property type="match status" value="1"/>
</dbReference>
<sequence>MTASAVFYSLQHTFFVAVDCIIFGFKDNEMLLLCHKRAMEPAFGGLSLMGGFVKENQSVNEAAISVLSNLTGLENIFMEQVGVYGEIDRDPGERVISCAFYALIDICEHNEALLESHNAFWININQASDLIFDHYQMVQDALSILRRKAAVQPIGFNLLPEKFTLTQLQALYEAIYGHPFDKRNFRKKMMNMNFLEKTNEIDKSGSKKGAYYYKFKYDREEI</sequence>
<evidence type="ECO:0000313" key="2">
    <source>
        <dbReference type="EMBL" id="VBB47461.1"/>
    </source>
</evidence>
<gene>
    <name evidence="2" type="ORF">TRIP_D420226</name>
</gene>
<feature type="domain" description="NrtR DNA-binding winged helix" evidence="1">
    <location>
        <begin position="155"/>
        <end position="215"/>
    </location>
</feature>
<dbReference type="PANTHER" id="PTHR43736">
    <property type="entry name" value="ADP-RIBOSE PYROPHOSPHATASE"/>
    <property type="match status" value="1"/>
</dbReference>
<name>A0A653AHS6_9BACT</name>
<dbReference type="InterPro" id="IPR054105">
    <property type="entry name" value="WHD_NrtR"/>
</dbReference>
<dbReference type="CDD" id="cd18873">
    <property type="entry name" value="NUDIX_NadM_like"/>
    <property type="match status" value="1"/>
</dbReference>
<proteinExistence type="predicted"/>
<dbReference type="SUPFAM" id="SSF55811">
    <property type="entry name" value="Nudix"/>
    <property type="match status" value="1"/>
</dbReference>
<organism evidence="2">
    <name type="scientific">uncultured Paludibacter sp</name>
    <dbReference type="NCBI Taxonomy" id="497635"/>
    <lineage>
        <taxon>Bacteria</taxon>
        <taxon>Pseudomonadati</taxon>
        <taxon>Bacteroidota</taxon>
        <taxon>Bacteroidia</taxon>
        <taxon>Bacteroidales</taxon>
        <taxon>Paludibacteraceae</taxon>
        <taxon>Paludibacter</taxon>
        <taxon>environmental samples</taxon>
    </lineage>
</organism>
<dbReference type="PANTHER" id="PTHR43736:SF4">
    <property type="entry name" value="SLR1690 PROTEIN"/>
    <property type="match status" value="1"/>
</dbReference>
<keyword evidence="2" id="KW-0378">Hydrolase</keyword>
<accession>A0A653AHS6</accession>
<dbReference type="InterPro" id="IPR015797">
    <property type="entry name" value="NUDIX_hydrolase-like_dom_sf"/>
</dbReference>
<evidence type="ECO:0000259" key="1">
    <source>
        <dbReference type="Pfam" id="PF21906"/>
    </source>
</evidence>
<dbReference type="GO" id="GO:0016787">
    <property type="term" value="F:hydrolase activity"/>
    <property type="evidence" value="ECO:0007669"/>
    <property type="project" value="UniProtKB-KW"/>
</dbReference>
<dbReference type="SUPFAM" id="SSF46785">
    <property type="entry name" value="Winged helix' DNA-binding domain"/>
    <property type="match status" value="1"/>
</dbReference>
<protein>
    <submittedName>
        <fullName evidence="2">Hydrolase, NUDIX family</fullName>
    </submittedName>
</protein>
<dbReference type="Pfam" id="PF21906">
    <property type="entry name" value="WHD_NrtR"/>
    <property type="match status" value="1"/>
</dbReference>
<dbReference type="EMBL" id="UPXZ01000037">
    <property type="protein sequence ID" value="VBB47461.1"/>
    <property type="molecule type" value="Genomic_DNA"/>
</dbReference>
<dbReference type="InterPro" id="IPR036388">
    <property type="entry name" value="WH-like_DNA-bd_sf"/>
</dbReference>